<keyword evidence="1" id="KW-0963">Cytoplasm</keyword>
<keyword evidence="2" id="KW-0396">Initiation factor</keyword>
<proteinExistence type="predicted"/>
<dbReference type="Pfam" id="PF10255">
    <property type="entry name" value="Paf67"/>
    <property type="match status" value="1"/>
</dbReference>
<accession>A0A183CS90</accession>
<dbReference type="PANTHER" id="PTHR13242">
    <property type="entry name" value="EUKARYOTIC TRANSLATION INITIATION FACTOR 3"/>
    <property type="match status" value="1"/>
</dbReference>
<organism evidence="4 5">
    <name type="scientific">Globodera pallida</name>
    <name type="common">Potato cyst nematode worm</name>
    <name type="synonym">Heterodera pallida</name>
    <dbReference type="NCBI Taxonomy" id="36090"/>
    <lineage>
        <taxon>Eukaryota</taxon>
        <taxon>Metazoa</taxon>
        <taxon>Ecdysozoa</taxon>
        <taxon>Nematoda</taxon>
        <taxon>Chromadorea</taxon>
        <taxon>Rhabditida</taxon>
        <taxon>Tylenchina</taxon>
        <taxon>Tylenchomorpha</taxon>
        <taxon>Tylenchoidea</taxon>
        <taxon>Heteroderidae</taxon>
        <taxon>Heteroderinae</taxon>
        <taxon>Globodera</taxon>
    </lineage>
</organism>
<evidence type="ECO:0000313" key="4">
    <source>
        <dbReference type="Proteomes" id="UP000050741"/>
    </source>
</evidence>
<dbReference type="AlphaFoldDB" id="A0A183CS90"/>
<evidence type="ECO:0000256" key="1">
    <source>
        <dbReference type="ARBA" id="ARBA00022490"/>
    </source>
</evidence>
<dbReference type="GO" id="GO:0003743">
    <property type="term" value="F:translation initiation factor activity"/>
    <property type="evidence" value="ECO:0007669"/>
    <property type="project" value="UniProtKB-KW"/>
</dbReference>
<dbReference type="InterPro" id="IPR019382">
    <property type="entry name" value="eIF3l"/>
</dbReference>
<sequence length="276" mass="31752">GLYKANPSKRTAEEIEDLHELEQSQDAWNIYPVLNILYSLLTKSQINEQLKAIREGGEPDEVADEFGRNDLYFKLGYFSLIGLLRTHVLLGDYHQALQTVEYLEMDAKGLYNTVPSCLVTLHYFVGFSHMMMRNYAEAAKIFIICLLYIQRTQNLQQQMQPQQRNKASKYDVIGKTNEQLFHLLTICLSLQPQRIDESVQSQLHDKFGERMLRMANGDIDEFRNAFQQGCPKFLSPTTVVYEGSSVAKEPLIRQCNAFLEGIESQISLPILRGYLK</sequence>
<evidence type="ECO:0000256" key="2">
    <source>
        <dbReference type="ARBA" id="ARBA00022540"/>
    </source>
</evidence>
<protein>
    <submittedName>
        <fullName evidence="5">Eukaryotic translation initiation factor 3 subunit L</fullName>
    </submittedName>
</protein>
<reference evidence="4" key="1">
    <citation type="submission" date="2013-12" db="EMBL/GenBank/DDBJ databases">
        <authorList>
            <person name="Aslett M."/>
        </authorList>
    </citation>
    <scope>NUCLEOTIDE SEQUENCE [LARGE SCALE GENOMIC DNA]</scope>
    <source>
        <strain evidence="4">Lindley</strain>
    </source>
</reference>
<keyword evidence="3" id="KW-0648">Protein biosynthesis</keyword>
<dbReference type="GO" id="GO:0005852">
    <property type="term" value="C:eukaryotic translation initiation factor 3 complex"/>
    <property type="evidence" value="ECO:0007669"/>
    <property type="project" value="InterPro"/>
</dbReference>
<keyword evidence="4" id="KW-1185">Reference proteome</keyword>
<dbReference type="Proteomes" id="UP000050741">
    <property type="component" value="Unassembled WGS sequence"/>
</dbReference>
<evidence type="ECO:0000313" key="5">
    <source>
        <dbReference type="WBParaSite" id="GPLIN_001574800"/>
    </source>
</evidence>
<name>A0A183CS90_GLOPA</name>
<reference evidence="4" key="2">
    <citation type="submission" date="2014-05" db="EMBL/GenBank/DDBJ databases">
        <title>The genome and life-stage specific transcriptomes of Globodera pallida elucidate key aspects of plant parasitism by a cyst nematode.</title>
        <authorList>
            <person name="Cotton J.A."/>
            <person name="Lilley C.J."/>
            <person name="Jones L.M."/>
            <person name="Kikuchi T."/>
            <person name="Reid A.J."/>
            <person name="Thorpe P."/>
            <person name="Tsai I.J."/>
            <person name="Beasley H."/>
            <person name="Blok V."/>
            <person name="Cock P.J.A."/>
            <person name="Van den Akker S.E."/>
            <person name="Holroyd N."/>
            <person name="Hunt M."/>
            <person name="Mantelin S."/>
            <person name="Naghra H."/>
            <person name="Pain A."/>
            <person name="Palomares-Rius J.E."/>
            <person name="Zarowiecki M."/>
            <person name="Berriman M."/>
            <person name="Jones J.T."/>
            <person name="Urwin P.E."/>
        </authorList>
    </citation>
    <scope>NUCLEOTIDE SEQUENCE [LARGE SCALE GENOMIC DNA]</scope>
    <source>
        <strain evidence="4">Lindley</strain>
    </source>
</reference>
<dbReference type="WBParaSite" id="GPLIN_001574800">
    <property type="protein sequence ID" value="GPLIN_001574800"/>
    <property type="gene ID" value="GPLIN_001574800"/>
</dbReference>
<evidence type="ECO:0000256" key="3">
    <source>
        <dbReference type="ARBA" id="ARBA00022917"/>
    </source>
</evidence>
<dbReference type="PANTHER" id="PTHR13242:SF0">
    <property type="entry name" value="EUKARYOTIC TRANSLATION INITIATION FACTOR 3 SUBUNIT L"/>
    <property type="match status" value="1"/>
</dbReference>
<reference evidence="5" key="3">
    <citation type="submission" date="2016-06" db="UniProtKB">
        <authorList>
            <consortium name="WormBaseParasite"/>
        </authorList>
    </citation>
    <scope>IDENTIFICATION</scope>
</reference>